<feature type="signal peptide" evidence="3">
    <location>
        <begin position="1"/>
        <end position="25"/>
    </location>
</feature>
<dbReference type="AlphaFoldDB" id="A0A3S4SJ64"/>
<dbReference type="STRING" id="1278298.GCA_000428685_00054"/>
<name>A0A3S4SJ64_9ACTO</name>
<evidence type="ECO:0000256" key="1">
    <source>
        <dbReference type="SAM" id="MobiDB-lite"/>
    </source>
</evidence>
<feature type="compositionally biased region" description="Polar residues" evidence="1">
    <location>
        <begin position="473"/>
        <end position="484"/>
    </location>
</feature>
<organism evidence="4 5">
    <name type="scientific">Actinomyces slackii</name>
    <dbReference type="NCBI Taxonomy" id="52774"/>
    <lineage>
        <taxon>Bacteria</taxon>
        <taxon>Bacillati</taxon>
        <taxon>Actinomycetota</taxon>
        <taxon>Actinomycetes</taxon>
        <taxon>Actinomycetales</taxon>
        <taxon>Actinomycetaceae</taxon>
        <taxon>Actinomyces</taxon>
    </lineage>
</organism>
<keyword evidence="2" id="KW-0472">Membrane</keyword>
<feature type="transmembrane region" description="Helical" evidence="2">
    <location>
        <begin position="758"/>
        <end position="776"/>
    </location>
</feature>
<keyword evidence="2" id="KW-1133">Transmembrane helix</keyword>
<feature type="chain" id="PRO_5018683351" evidence="3">
    <location>
        <begin position="26"/>
        <end position="794"/>
    </location>
</feature>
<dbReference type="KEGG" id="asla:NCTC11923_00531"/>
<dbReference type="Pfam" id="PF19516">
    <property type="entry name" value="DUF6049"/>
    <property type="match status" value="1"/>
</dbReference>
<feature type="compositionally biased region" description="Acidic residues" evidence="1">
    <location>
        <begin position="307"/>
        <end position="318"/>
    </location>
</feature>
<dbReference type="InterPro" id="IPR046112">
    <property type="entry name" value="DUF6049"/>
</dbReference>
<feature type="compositionally biased region" description="Low complexity" evidence="1">
    <location>
        <begin position="282"/>
        <end position="306"/>
    </location>
</feature>
<feature type="region of interest" description="Disordered" evidence="1">
    <location>
        <begin position="44"/>
        <end position="66"/>
    </location>
</feature>
<feature type="region of interest" description="Disordered" evidence="1">
    <location>
        <begin position="277"/>
        <end position="353"/>
    </location>
</feature>
<accession>A0A3S4SJ64</accession>
<evidence type="ECO:0000256" key="2">
    <source>
        <dbReference type="SAM" id="Phobius"/>
    </source>
</evidence>
<feature type="compositionally biased region" description="Low complexity" evidence="1">
    <location>
        <begin position="319"/>
        <end position="335"/>
    </location>
</feature>
<evidence type="ECO:0000313" key="5">
    <source>
        <dbReference type="Proteomes" id="UP000276899"/>
    </source>
</evidence>
<proteinExistence type="predicted"/>
<sequence length="794" mass="80637">MRAAATVLPLLGVLALVAAFTFATARPGPAQPVPSAATAAPASAAAQSPATAKPASTSDADTSAASGQVEVDISALAPEVIHEGEDLQISGTITNGTEGTISGLSLVAQVQERTEITTETLSLWVDGQRDTPMSTPAITAMDNQIAPGQQASFSLVVSADQLPLEDTDEWGPRGVQVAVTNGAASIAEDRSLVVWDSSATVSPLNITTVIPVTASAEELAVLTLPASQRDSTGPTADSIRKRVLGLLELAGDGVVLAIDPALTDALGIRADTFRGTLQDKAPSQGSTSGQTPSPTPSSAAEGASEPGDPDPDGDDGADSADSAAADSREPAAAQPSPEPQDESPSPAPPLGLSSAAVSELTTALTRAVAAGDVIALPWDDADTAALANTGQSALINASMSRTQDSALAAAGAITTAAWPASEELEASTLASLPQTTTTVIAPPGSMPVIDDLTYTASGATSYHDRTILLPDPSLSSAMSGTPLHQDSDGQSQLSDLDSRQLLRGQTAVISRQAPALGRDLVVVMDRQAASAADPQVVKERLASLGDTSWTAAQGLEPLLTSASQAQGEAYAERSAPPEFIDDSEAVSAETLAQAKKTAVVLTSIASVLSDPPSALGRAGDLPSVVSSASWRASPAARTAHLEHAQAAGSEVRRSLTASPSSTINIINSEANLPVRVASGLDQDVTVEVRLSTDNQRLQIPERETIKVPAKGQATVMVPVTAVGSGDVNLTVQVLAADGTQVGTPTTVHMRVRADWESVGTAVVGGVLVIILVAGVVRTVRRGRRTALAPAQETA</sequence>
<gene>
    <name evidence="4" type="ORF">NCTC11923_00531</name>
</gene>
<reference evidence="4 5" key="1">
    <citation type="submission" date="2018-12" db="EMBL/GenBank/DDBJ databases">
        <authorList>
            <consortium name="Pathogen Informatics"/>
        </authorList>
    </citation>
    <scope>NUCLEOTIDE SEQUENCE [LARGE SCALE GENOMIC DNA]</scope>
    <source>
        <strain evidence="4 5">NCTC11923</strain>
    </source>
</reference>
<feature type="region of interest" description="Disordered" evidence="1">
    <location>
        <begin position="471"/>
        <end position="493"/>
    </location>
</feature>
<keyword evidence="5" id="KW-1185">Reference proteome</keyword>
<evidence type="ECO:0000256" key="3">
    <source>
        <dbReference type="SAM" id="SignalP"/>
    </source>
</evidence>
<keyword evidence="2" id="KW-0812">Transmembrane</keyword>
<evidence type="ECO:0000313" key="4">
    <source>
        <dbReference type="EMBL" id="VEG73917.1"/>
    </source>
</evidence>
<dbReference type="EMBL" id="LR134363">
    <property type="protein sequence ID" value="VEG73917.1"/>
    <property type="molecule type" value="Genomic_DNA"/>
</dbReference>
<protein>
    <submittedName>
        <fullName evidence="4">Uncharacterized protein</fullName>
    </submittedName>
</protein>
<keyword evidence="3" id="KW-0732">Signal</keyword>
<dbReference type="Proteomes" id="UP000276899">
    <property type="component" value="Chromosome"/>
</dbReference>